<dbReference type="Proteomes" id="UP000694844">
    <property type="component" value="Chromosome 4"/>
</dbReference>
<feature type="transmembrane region" description="Helical" evidence="6">
    <location>
        <begin position="264"/>
        <end position="283"/>
    </location>
</feature>
<protein>
    <submittedName>
        <fullName evidence="9">Uncharacterized protein LOC111131390</fullName>
    </submittedName>
</protein>
<dbReference type="GO" id="GO:0007189">
    <property type="term" value="P:adenylate cyclase-activating G protein-coupled receptor signaling pathway"/>
    <property type="evidence" value="ECO:0007669"/>
    <property type="project" value="TreeGrafter"/>
</dbReference>
<dbReference type="KEGG" id="cvn:111131390"/>
<feature type="transmembrane region" description="Helical" evidence="6">
    <location>
        <begin position="62"/>
        <end position="79"/>
    </location>
</feature>
<evidence type="ECO:0000256" key="5">
    <source>
        <dbReference type="SAM" id="MobiDB-lite"/>
    </source>
</evidence>
<feature type="transmembrane region" description="Helical" evidence="6">
    <location>
        <begin position="179"/>
        <end position="199"/>
    </location>
</feature>
<dbReference type="GO" id="GO:0004930">
    <property type="term" value="F:G protein-coupled receptor activity"/>
    <property type="evidence" value="ECO:0007669"/>
    <property type="project" value="TreeGrafter"/>
</dbReference>
<dbReference type="GeneID" id="111131390"/>
<evidence type="ECO:0000256" key="3">
    <source>
        <dbReference type="ARBA" id="ARBA00022989"/>
    </source>
</evidence>
<evidence type="ECO:0000256" key="2">
    <source>
        <dbReference type="ARBA" id="ARBA00022692"/>
    </source>
</evidence>
<evidence type="ECO:0000259" key="7">
    <source>
        <dbReference type="PROSITE" id="PS50262"/>
    </source>
</evidence>
<keyword evidence="3 6" id="KW-1133">Transmembrane helix</keyword>
<dbReference type="InterPro" id="IPR017452">
    <property type="entry name" value="GPCR_Rhodpsn_7TM"/>
</dbReference>
<organism evidence="8 9">
    <name type="scientific">Crassostrea virginica</name>
    <name type="common">Eastern oyster</name>
    <dbReference type="NCBI Taxonomy" id="6565"/>
    <lineage>
        <taxon>Eukaryota</taxon>
        <taxon>Metazoa</taxon>
        <taxon>Spiralia</taxon>
        <taxon>Lophotrochozoa</taxon>
        <taxon>Mollusca</taxon>
        <taxon>Bivalvia</taxon>
        <taxon>Autobranchia</taxon>
        <taxon>Pteriomorphia</taxon>
        <taxon>Ostreida</taxon>
        <taxon>Ostreoidea</taxon>
        <taxon>Ostreidae</taxon>
        <taxon>Crassostrea</taxon>
    </lineage>
</organism>
<feature type="transmembrane region" description="Helical" evidence="6">
    <location>
        <begin position="138"/>
        <end position="159"/>
    </location>
</feature>
<feature type="domain" description="G-protein coupled receptors family 1 profile" evidence="7">
    <location>
        <begin position="36"/>
        <end position="280"/>
    </location>
</feature>
<dbReference type="AlphaFoldDB" id="A0A8B8E4F0"/>
<sequence length="316" mass="35692">MDRRYRLTPIFGVLDDRFLVIHSTALIFIGFSFGCAGLVILTSFKNKRNTNFFSSWSKCERFVVYMAVCDTLLHLVHFTDHVHMLVNRDHVYPIQLCEFYGFVLYEFTVAQSLLILIIATNAFLLIKFKVNLNYGLRDWRLISVVLAVPFLICVILAVFKQLGPTGTYCGIVGERVVTFVSTLPVLLVLMANSVLYSLTWKHIRFEGRRITVSLKNQKSLTKRSNRAAKNMLLFVAAYLIQWWALPVYGVWQLVGNAPFELLELLAIFTNMGGVLNGGVYLIIKKSRVSKVCAISPQNNGSGKDEESSPSGQTQTS</sequence>
<dbReference type="CDD" id="cd00637">
    <property type="entry name" value="7tm_classA_rhodopsin-like"/>
    <property type="match status" value="1"/>
</dbReference>
<feature type="region of interest" description="Disordered" evidence="5">
    <location>
        <begin position="295"/>
        <end position="316"/>
    </location>
</feature>
<dbReference type="PANTHER" id="PTHR23112">
    <property type="entry name" value="G PROTEIN-COUPLED RECEPTOR 157-RELATED"/>
    <property type="match status" value="1"/>
</dbReference>
<feature type="transmembrane region" description="Helical" evidence="6">
    <location>
        <begin position="227"/>
        <end position="244"/>
    </location>
</feature>
<dbReference type="Gene3D" id="1.20.1070.10">
    <property type="entry name" value="Rhodopsin 7-helix transmembrane proteins"/>
    <property type="match status" value="1"/>
</dbReference>
<dbReference type="PROSITE" id="PS51257">
    <property type="entry name" value="PROKAR_LIPOPROTEIN"/>
    <property type="match status" value="1"/>
</dbReference>
<keyword evidence="4 6" id="KW-0472">Membrane</keyword>
<name>A0A8B8E4F0_CRAVI</name>
<dbReference type="PROSITE" id="PS50262">
    <property type="entry name" value="G_PROTEIN_RECEP_F1_2"/>
    <property type="match status" value="1"/>
</dbReference>
<evidence type="ECO:0000313" key="9">
    <source>
        <dbReference type="RefSeq" id="XP_022334589.1"/>
    </source>
</evidence>
<evidence type="ECO:0000256" key="6">
    <source>
        <dbReference type="SAM" id="Phobius"/>
    </source>
</evidence>
<dbReference type="OrthoDB" id="6115658at2759"/>
<comment type="subcellular location">
    <subcellularLocation>
        <location evidence="1">Membrane</location>
        <topology evidence="1">Multi-pass membrane protein</topology>
    </subcellularLocation>
</comment>
<accession>A0A8B8E4F0</accession>
<dbReference type="PANTHER" id="PTHR23112:SF0">
    <property type="entry name" value="TRANSMEMBRANE PROTEIN 116"/>
    <property type="match status" value="1"/>
</dbReference>
<proteinExistence type="predicted"/>
<feature type="transmembrane region" description="Helical" evidence="6">
    <location>
        <begin position="20"/>
        <end position="41"/>
    </location>
</feature>
<evidence type="ECO:0000256" key="1">
    <source>
        <dbReference type="ARBA" id="ARBA00004141"/>
    </source>
</evidence>
<keyword evidence="8" id="KW-1185">Reference proteome</keyword>
<dbReference type="SUPFAM" id="SSF81321">
    <property type="entry name" value="Family A G protein-coupled receptor-like"/>
    <property type="match status" value="1"/>
</dbReference>
<evidence type="ECO:0000256" key="4">
    <source>
        <dbReference type="ARBA" id="ARBA00023136"/>
    </source>
</evidence>
<dbReference type="GO" id="GO:0005886">
    <property type="term" value="C:plasma membrane"/>
    <property type="evidence" value="ECO:0007669"/>
    <property type="project" value="TreeGrafter"/>
</dbReference>
<reference evidence="9" key="1">
    <citation type="submission" date="2025-08" db="UniProtKB">
        <authorList>
            <consortium name="RefSeq"/>
        </authorList>
    </citation>
    <scope>IDENTIFICATION</scope>
    <source>
        <tissue evidence="9">Whole sample</tissue>
    </source>
</reference>
<dbReference type="RefSeq" id="XP_022334589.1">
    <property type="nucleotide sequence ID" value="XM_022478881.1"/>
</dbReference>
<gene>
    <name evidence="9" type="primary">LOC111131390</name>
</gene>
<feature type="transmembrane region" description="Helical" evidence="6">
    <location>
        <begin position="99"/>
        <end position="126"/>
    </location>
</feature>
<evidence type="ECO:0000313" key="8">
    <source>
        <dbReference type="Proteomes" id="UP000694844"/>
    </source>
</evidence>
<keyword evidence="2 6" id="KW-0812">Transmembrane</keyword>